<gene>
    <name evidence="1" type="ORF">H9746_04725</name>
</gene>
<dbReference type="AlphaFoldDB" id="A0A9D1PIG8"/>
<sequence>MGEIIKVLDTIEFAGGKFDVELNHGVNSTEEREIHIQNKSMRLAMPEHEFLQIASAIVLAKKQLDIIKEKDK</sequence>
<proteinExistence type="predicted"/>
<accession>A0A9D1PIG8</accession>
<dbReference type="EMBL" id="DXIE01000028">
    <property type="protein sequence ID" value="HIV62139.1"/>
    <property type="molecule type" value="Genomic_DNA"/>
</dbReference>
<dbReference type="Proteomes" id="UP000886808">
    <property type="component" value="Unassembled WGS sequence"/>
</dbReference>
<name>A0A9D1PIG8_9FIRM</name>
<evidence type="ECO:0000313" key="2">
    <source>
        <dbReference type="Proteomes" id="UP000886808"/>
    </source>
</evidence>
<protein>
    <submittedName>
        <fullName evidence="1">Uncharacterized protein</fullName>
    </submittedName>
</protein>
<evidence type="ECO:0000313" key="1">
    <source>
        <dbReference type="EMBL" id="HIV62139.1"/>
    </source>
</evidence>
<organism evidence="1 2">
    <name type="scientific">Candidatus Butyricicoccus avistercoris</name>
    <dbReference type="NCBI Taxonomy" id="2838518"/>
    <lineage>
        <taxon>Bacteria</taxon>
        <taxon>Bacillati</taxon>
        <taxon>Bacillota</taxon>
        <taxon>Clostridia</taxon>
        <taxon>Eubacteriales</taxon>
        <taxon>Butyricicoccaceae</taxon>
        <taxon>Butyricicoccus</taxon>
    </lineage>
</organism>
<reference evidence="1" key="1">
    <citation type="journal article" date="2021" name="PeerJ">
        <title>Extensive microbial diversity within the chicken gut microbiome revealed by metagenomics and culture.</title>
        <authorList>
            <person name="Gilroy R."/>
            <person name="Ravi A."/>
            <person name="Getino M."/>
            <person name="Pursley I."/>
            <person name="Horton D.L."/>
            <person name="Alikhan N.F."/>
            <person name="Baker D."/>
            <person name="Gharbi K."/>
            <person name="Hall N."/>
            <person name="Watson M."/>
            <person name="Adriaenssens E.M."/>
            <person name="Foster-Nyarko E."/>
            <person name="Jarju S."/>
            <person name="Secka A."/>
            <person name="Antonio M."/>
            <person name="Oren A."/>
            <person name="Chaudhuri R.R."/>
            <person name="La Ragione R."/>
            <person name="Hildebrand F."/>
            <person name="Pallen M.J."/>
        </authorList>
    </citation>
    <scope>NUCLEOTIDE SEQUENCE</scope>
    <source>
        <strain evidence="1">CHK193-4272</strain>
    </source>
</reference>
<comment type="caution">
    <text evidence="1">The sequence shown here is derived from an EMBL/GenBank/DDBJ whole genome shotgun (WGS) entry which is preliminary data.</text>
</comment>
<reference evidence="1" key="2">
    <citation type="submission" date="2021-04" db="EMBL/GenBank/DDBJ databases">
        <authorList>
            <person name="Gilroy R."/>
        </authorList>
    </citation>
    <scope>NUCLEOTIDE SEQUENCE</scope>
    <source>
        <strain evidence="1">CHK193-4272</strain>
    </source>
</reference>